<reference evidence="5" key="1">
    <citation type="submission" date="2017-02" db="UniProtKB">
        <authorList>
            <consortium name="WormBaseParasite"/>
        </authorList>
    </citation>
    <scope>IDENTIFICATION</scope>
</reference>
<keyword evidence="2" id="KW-0812">Transmembrane</keyword>
<feature type="transmembrane region" description="Helical" evidence="2">
    <location>
        <begin position="6"/>
        <end position="27"/>
    </location>
</feature>
<evidence type="ECO:0000313" key="3">
    <source>
        <dbReference type="EMBL" id="VDK47140.1"/>
    </source>
</evidence>
<feature type="compositionally biased region" description="Pro residues" evidence="1">
    <location>
        <begin position="155"/>
        <end position="164"/>
    </location>
</feature>
<keyword evidence="2" id="KW-1133">Transmembrane helix</keyword>
<evidence type="ECO:0000313" key="5">
    <source>
        <dbReference type="WBParaSite" id="ASIM_0001287601-mRNA-1"/>
    </source>
</evidence>
<feature type="transmembrane region" description="Helical" evidence="2">
    <location>
        <begin position="39"/>
        <end position="60"/>
    </location>
</feature>
<feature type="region of interest" description="Disordered" evidence="1">
    <location>
        <begin position="135"/>
        <end position="176"/>
    </location>
</feature>
<keyword evidence="2" id="KW-0472">Membrane</keyword>
<organism evidence="5">
    <name type="scientific">Anisakis simplex</name>
    <name type="common">Herring worm</name>
    <dbReference type="NCBI Taxonomy" id="6269"/>
    <lineage>
        <taxon>Eukaryota</taxon>
        <taxon>Metazoa</taxon>
        <taxon>Ecdysozoa</taxon>
        <taxon>Nematoda</taxon>
        <taxon>Chromadorea</taxon>
        <taxon>Rhabditida</taxon>
        <taxon>Spirurina</taxon>
        <taxon>Ascaridomorpha</taxon>
        <taxon>Ascaridoidea</taxon>
        <taxon>Anisakidae</taxon>
        <taxon>Anisakis</taxon>
        <taxon>Anisakis simplex complex</taxon>
    </lineage>
</organism>
<keyword evidence="4" id="KW-1185">Reference proteome</keyword>
<evidence type="ECO:0000256" key="1">
    <source>
        <dbReference type="SAM" id="MobiDB-lite"/>
    </source>
</evidence>
<evidence type="ECO:0000256" key="2">
    <source>
        <dbReference type="SAM" id="Phobius"/>
    </source>
</evidence>
<dbReference type="OrthoDB" id="5809348at2759"/>
<accession>A0A0M3JX23</accession>
<gene>
    <name evidence="3" type="ORF">ASIM_LOCUS12342</name>
</gene>
<reference evidence="3 4" key="2">
    <citation type="submission" date="2018-11" db="EMBL/GenBank/DDBJ databases">
        <authorList>
            <consortium name="Pathogen Informatics"/>
        </authorList>
    </citation>
    <scope>NUCLEOTIDE SEQUENCE [LARGE SCALE GENOMIC DNA]</scope>
</reference>
<feature type="transmembrane region" description="Helical" evidence="2">
    <location>
        <begin position="95"/>
        <end position="115"/>
    </location>
</feature>
<dbReference type="AlphaFoldDB" id="A0A0M3JX23"/>
<evidence type="ECO:0000313" key="4">
    <source>
        <dbReference type="Proteomes" id="UP000267096"/>
    </source>
</evidence>
<proteinExistence type="predicted"/>
<dbReference type="EMBL" id="UYRR01031172">
    <property type="protein sequence ID" value="VDK47140.1"/>
    <property type="molecule type" value="Genomic_DNA"/>
</dbReference>
<protein>
    <submittedName>
        <fullName evidence="3 5">Uncharacterized protein</fullName>
    </submittedName>
</protein>
<dbReference type="Proteomes" id="UP000267096">
    <property type="component" value="Unassembled WGS sequence"/>
</dbReference>
<dbReference type="WBParaSite" id="ASIM_0001287601-mRNA-1">
    <property type="protein sequence ID" value="ASIM_0001287601-mRNA-1"/>
    <property type="gene ID" value="ASIM_0001287601"/>
</dbReference>
<sequence>MDLLIFGVLLGLLICEILSVITIILSDKRGIARYVWPRFTLLICQLTTASVICFLLMLYFSGYSESMNDAFISAYEYWSGIDLTIEERKNAYSDLYMYAVGLFIVLFVYAIYNGFEIYVTHKYYQTLPPESFTAVKQTPPSGGFDVPNQQQQYRPPRPPPPPFNPSFKDTPPNYYT</sequence>
<name>A0A0M3JX23_ANISI</name>